<reference evidence="2 3" key="1">
    <citation type="journal article" date="2018" name="PLoS Pathog.">
        <title>Evolution of structural diversity of trichothecenes, a family of toxins produced by plant pathogenic and entomopathogenic fungi.</title>
        <authorList>
            <person name="Proctor R.H."/>
            <person name="McCormick S.P."/>
            <person name="Kim H.S."/>
            <person name="Cardoza R.E."/>
            <person name="Stanley A.M."/>
            <person name="Lindo L."/>
            <person name="Kelly A."/>
            <person name="Brown D.W."/>
            <person name="Lee T."/>
            <person name="Vaughan M.M."/>
            <person name="Alexander N.J."/>
            <person name="Busman M."/>
            <person name="Gutierrez S."/>
        </authorList>
    </citation>
    <scope>NUCLEOTIDE SEQUENCE [LARGE SCALE GENOMIC DNA]</scope>
    <source>
        <strain evidence="2 3">NRRL 20695</strain>
    </source>
</reference>
<dbReference type="STRING" id="694270.A0A395RHZ5"/>
<proteinExistence type="predicted"/>
<dbReference type="EMBL" id="PXOG01000365">
    <property type="protein sequence ID" value="RGP59730.1"/>
    <property type="molecule type" value="Genomic_DNA"/>
</dbReference>
<protein>
    <submittedName>
        <fullName evidence="2">Uncharacterized protein</fullName>
    </submittedName>
</protein>
<feature type="compositionally biased region" description="Basic residues" evidence="1">
    <location>
        <begin position="299"/>
        <end position="310"/>
    </location>
</feature>
<feature type="region of interest" description="Disordered" evidence="1">
    <location>
        <begin position="245"/>
        <end position="319"/>
    </location>
</feature>
<dbReference type="OrthoDB" id="5103128at2759"/>
<organism evidence="2 3">
    <name type="scientific">Fusarium longipes</name>
    <dbReference type="NCBI Taxonomy" id="694270"/>
    <lineage>
        <taxon>Eukaryota</taxon>
        <taxon>Fungi</taxon>
        <taxon>Dikarya</taxon>
        <taxon>Ascomycota</taxon>
        <taxon>Pezizomycotina</taxon>
        <taxon>Sordariomycetes</taxon>
        <taxon>Hypocreomycetidae</taxon>
        <taxon>Hypocreales</taxon>
        <taxon>Nectriaceae</taxon>
        <taxon>Fusarium</taxon>
    </lineage>
</organism>
<sequence length="1073" mass="122423">MSSEVSFSHGGGNRDKRIRRPMSPLEEVKEASEHYLDKWNASKRTEDDLASILPGNKITMNVFRHSVEGEFSDKSCESLLPSRYIKALFDDDHDDDGEAFEAIAKHFVSEDGERKDIYILCPYSDTPMWMVVAHLQDSKCVVRFHAPFDQQKPSWINNLIQRVKSFLRGGPFSFTYRTKSGPFIFDDDVDLALFQITRDTVKDRQGQEGSQSYVTMDEFRVCCFWRYVVEDFRLEWFQAAFGEPEAPLNEHDSAENEDEESEEEGGYSGEEYDDHYLDDGEEEDDDDDDDDNYYQYRSSVKKRKQKRKPKNHDSISEATLEANHGIKVGLLSPTPKVRDIMDDWFEDDAGVEHPEDEEDDDGQQYEFDKIVKGLDFQRIIDHMATLDPDDSTIDSIISNALEPHGLQGLRITPEIKASIISGLPDNQASIDVMEADPQIRNAVNTFKMRLGDLIKSQATMSLAIYHVTNKKPGIMKVFVMFCIANADQKSRDLLLDIFTHPSITPIHVQYILGQDVWAADMFDEIPRLGFDAINRFVTTYIGVAHVSGSIVYFYCGSATSLLPRANRIGEARRMKHHYMTMDRGEEEIIRRRREGDHACLYIHEKMGQSNGNWFFVPLFRFSINSDDPSSIAKSALAYMGENMAMVFLGTGKKEPVTRKMNLTLRSSSLPDPPWNGSNLVLPMLQASRPMWHMLRGRVTKRVERTPDLMNCLREHYNNTNQPWVSVVTCRRILQENSQDTGETNYKTLQTFYSEVLAEHGMQYQNMHQIYLRRLAILYVAIIGEVEAAGNATFDEATQRYGFSATDLNWEGVSARAQALLGEEEEDAADYSVGKCQWEYSQNYHNLYFHQQVLNKPNWETLRNGNLKLISSDRIARVKTLFVPVLSRLKDDVGLDQAIQVQPGAWEDESLKGTIFTQLWKQYHKYRVGVPQSTAQGWAEFEELGGNWADPPPSDAVSNYTLETEQQQGAVGGVSEQPLHIRDKVKTNLEKLMSCHVMPASSPIRHETKDSSIQDATADADVEADRSDVDGFELLGVDGQTTRGQLFSIKSKHQRPKRKAYARSGTTKKWIDNK</sequence>
<gene>
    <name evidence="2" type="ORF">FLONG3_11109</name>
</gene>
<dbReference type="AlphaFoldDB" id="A0A395RHZ5"/>
<feature type="region of interest" description="Disordered" evidence="1">
    <location>
        <begin position="1"/>
        <end position="24"/>
    </location>
</feature>
<evidence type="ECO:0000313" key="3">
    <source>
        <dbReference type="Proteomes" id="UP000266234"/>
    </source>
</evidence>
<evidence type="ECO:0000256" key="1">
    <source>
        <dbReference type="SAM" id="MobiDB-lite"/>
    </source>
</evidence>
<feature type="region of interest" description="Disordered" evidence="1">
    <location>
        <begin position="1046"/>
        <end position="1073"/>
    </location>
</feature>
<accession>A0A395RHZ5</accession>
<evidence type="ECO:0000313" key="2">
    <source>
        <dbReference type="EMBL" id="RGP59730.1"/>
    </source>
</evidence>
<comment type="caution">
    <text evidence="2">The sequence shown here is derived from an EMBL/GenBank/DDBJ whole genome shotgun (WGS) entry which is preliminary data.</text>
</comment>
<keyword evidence="3" id="KW-1185">Reference proteome</keyword>
<feature type="compositionally biased region" description="Acidic residues" evidence="1">
    <location>
        <begin position="255"/>
        <end position="273"/>
    </location>
</feature>
<feature type="compositionally biased region" description="Acidic residues" evidence="1">
    <location>
        <begin position="279"/>
        <end position="292"/>
    </location>
</feature>
<dbReference type="Proteomes" id="UP000266234">
    <property type="component" value="Unassembled WGS sequence"/>
</dbReference>
<name>A0A395RHZ5_9HYPO</name>
<feature type="compositionally biased region" description="Basic residues" evidence="1">
    <location>
        <begin position="1049"/>
        <end position="1060"/>
    </location>
</feature>